<keyword evidence="5 9" id="KW-1133">Transmembrane helix</keyword>
<evidence type="ECO:0000256" key="6">
    <source>
        <dbReference type="ARBA" id="ARBA00023136"/>
    </source>
</evidence>
<protein>
    <recommendedName>
        <fullName evidence="10">Receptor-type tyrosine-protein phosphatase U-like Fn3 domain-containing protein</fullName>
    </recommendedName>
</protein>
<evidence type="ECO:0000256" key="7">
    <source>
        <dbReference type="ARBA" id="ARBA00023157"/>
    </source>
</evidence>
<proteinExistence type="predicted"/>
<dbReference type="InterPro" id="IPR051622">
    <property type="entry name" value="R-tyr_protein_phosphatases"/>
</dbReference>
<comment type="subcellular location">
    <subcellularLocation>
        <location evidence="1">Membrane</location>
        <topology evidence="1">Single-pass type I membrane protein</topology>
    </subcellularLocation>
</comment>
<keyword evidence="2 9" id="KW-0812">Transmembrane</keyword>
<dbReference type="AlphaFoldDB" id="A0A914VX13"/>
<name>A0A914VX13_9BILA</name>
<evidence type="ECO:0000256" key="3">
    <source>
        <dbReference type="ARBA" id="ARBA00022729"/>
    </source>
</evidence>
<dbReference type="Pfam" id="PF23144">
    <property type="entry name" value="Fn3_PTPRU"/>
    <property type="match status" value="1"/>
</dbReference>
<dbReference type="GO" id="GO:0016020">
    <property type="term" value="C:membrane"/>
    <property type="evidence" value="ECO:0007669"/>
    <property type="project" value="UniProtKB-SubCell"/>
</dbReference>
<dbReference type="PANTHER" id="PTHR24051">
    <property type="entry name" value="SUSHI DOMAIN-CONTAINING PROTEIN 1"/>
    <property type="match status" value="1"/>
</dbReference>
<keyword evidence="8" id="KW-0325">Glycoprotein</keyword>
<keyword evidence="11" id="KW-1185">Reference proteome</keyword>
<evidence type="ECO:0000256" key="9">
    <source>
        <dbReference type="SAM" id="Phobius"/>
    </source>
</evidence>
<accession>A0A914VX13</accession>
<evidence type="ECO:0000256" key="5">
    <source>
        <dbReference type="ARBA" id="ARBA00022989"/>
    </source>
</evidence>
<reference evidence="12" key="1">
    <citation type="submission" date="2022-11" db="UniProtKB">
        <authorList>
            <consortium name="WormBaseParasite"/>
        </authorList>
    </citation>
    <scope>IDENTIFICATION</scope>
</reference>
<evidence type="ECO:0000259" key="10">
    <source>
        <dbReference type="Pfam" id="PF23144"/>
    </source>
</evidence>
<dbReference type="Proteomes" id="UP000887566">
    <property type="component" value="Unplaced"/>
</dbReference>
<keyword evidence="7" id="KW-1015">Disulfide bond</keyword>
<keyword evidence="3" id="KW-0732">Signal</keyword>
<evidence type="ECO:0000256" key="1">
    <source>
        <dbReference type="ARBA" id="ARBA00004479"/>
    </source>
</evidence>
<feature type="domain" description="Receptor-type tyrosine-protein phosphatase U-like Fn3" evidence="10">
    <location>
        <begin position="81"/>
        <end position="132"/>
    </location>
</feature>
<evidence type="ECO:0000256" key="2">
    <source>
        <dbReference type="ARBA" id="ARBA00022692"/>
    </source>
</evidence>
<evidence type="ECO:0000256" key="8">
    <source>
        <dbReference type="ARBA" id="ARBA00023180"/>
    </source>
</evidence>
<sequence>VEEVWNKWVTAARRPWTPSDLHCSVIPPQHHIDNIGVAELYRNVTLHPSSKDKDAWRYFIVVDMRLNPVDFETADLEDKMTATAKNMPYYITAALVPSTVKDGQTFSIGDGRVHGGYLNYPLKKEDEFTWKLVAAQVSQVSSKKSHEHNIPQSCHLLEDGTLKCEPHHWLAAIPWWYILLALLLLIFSILCTLCLACVLWNLRRKSYNVRAEAAQDSSRQPLNRPDSEAA</sequence>
<organism evidence="11 12">
    <name type="scientific">Plectus sambesii</name>
    <dbReference type="NCBI Taxonomy" id="2011161"/>
    <lineage>
        <taxon>Eukaryota</taxon>
        <taxon>Metazoa</taxon>
        <taxon>Ecdysozoa</taxon>
        <taxon>Nematoda</taxon>
        <taxon>Chromadorea</taxon>
        <taxon>Plectida</taxon>
        <taxon>Plectina</taxon>
        <taxon>Plectoidea</taxon>
        <taxon>Plectidae</taxon>
        <taxon>Plectus</taxon>
    </lineage>
</organism>
<keyword evidence="6 9" id="KW-0472">Membrane</keyword>
<keyword evidence="4" id="KW-0677">Repeat</keyword>
<dbReference type="PANTHER" id="PTHR24051:SF9">
    <property type="entry name" value="FIBRONECTIN TYPE-III DOMAIN-CONTAINING PROTEIN"/>
    <property type="match status" value="1"/>
</dbReference>
<evidence type="ECO:0000313" key="12">
    <source>
        <dbReference type="WBParaSite" id="PSAMB.scaffold2684size21832.g18749.t1"/>
    </source>
</evidence>
<feature type="transmembrane region" description="Helical" evidence="9">
    <location>
        <begin position="175"/>
        <end position="200"/>
    </location>
</feature>
<dbReference type="WBParaSite" id="PSAMB.scaffold2684size21832.g18749.t1">
    <property type="protein sequence ID" value="PSAMB.scaffold2684size21832.g18749.t1"/>
    <property type="gene ID" value="PSAMB.scaffold2684size21832.g18749"/>
</dbReference>
<evidence type="ECO:0000313" key="11">
    <source>
        <dbReference type="Proteomes" id="UP000887566"/>
    </source>
</evidence>
<dbReference type="InterPro" id="IPR057598">
    <property type="entry name" value="Fn3_PTPRU"/>
</dbReference>
<evidence type="ECO:0000256" key="4">
    <source>
        <dbReference type="ARBA" id="ARBA00022737"/>
    </source>
</evidence>